<keyword evidence="4 10" id="KW-0762">Sugar transport</keyword>
<dbReference type="FunFam" id="1.20.1280.290:FF:000001">
    <property type="entry name" value="Bidirectional sugar transporter SWEET"/>
    <property type="match status" value="1"/>
</dbReference>
<evidence type="ECO:0000313" key="11">
    <source>
        <dbReference type="Proteomes" id="UP000224567"/>
    </source>
</evidence>
<dbReference type="PANTHER" id="PTHR10791">
    <property type="entry name" value="RAG1-ACTIVATING PROTEIN 1"/>
    <property type="match status" value="1"/>
</dbReference>
<dbReference type="OrthoDB" id="409725at2759"/>
<dbReference type="PANTHER" id="PTHR10791:SF190">
    <property type="entry name" value="PLANT DISEASE RESISTANT PROTEIN"/>
    <property type="match status" value="1"/>
</dbReference>
<dbReference type="InterPro" id="IPR047664">
    <property type="entry name" value="SWEET"/>
</dbReference>
<feature type="transmembrane region" description="Helical" evidence="9">
    <location>
        <begin position="54"/>
        <end position="75"/>
    </location>
</feature>
<keyword evidence="11" id="KW-1185">Reference proteome</keyword>
<evidence type="ECO:0000256" key="3">
    <source>
        <dbReference type="ARBA" id="ARBA00022448"/>
    </source>
</evidence>
<evidence type="ECO:0000256" key="2">
    <source>
        <dbReference type="ARBA" id="ARBA00007809"/>
    </source>
</evidence>
<sequence length="383" mass="42776">NIISGLVFLSPVGTFKRIVKNRSTEDFDSLPYICTLLNSSLWTYYGIIKPGSYLVATISGFGVVVEIVYIVLFLLFAHPKMRNKTAILVGVLNVATLATILLLVQFLLYGKMRIKVIGFLTAGLNIIMYGSPLGVMKTVVTTKSVEFMPFYLSFFLFLNGGAWTLYAVLLRDWFIGVKCNQHKAIRPILALNVLNKTTVLLTVHNDAHTLEIGKNRVRRLSEEVKMSLWELVGAPDRRKPGPPPPKSQNPITSLLLVVFMRRKTSGPASKLGKMEFEFEIRDLSEPIFNTLGDHCYTSEPAFKLNGPPKFLNKKSSVPEKSKKMVGKMKSAENAMKYSLGPAGKENVSYKDWGMPSSANLPPIFEMSKFEEKDGQEESVKHLG</sequence>
<dbReference type="Pfam" id="PF03083">
    <property type="entry name" value="MtN3_slv"/>
    <property type="match status" value="2"/>
</dbReference>
<evidence type="ECO:0000256" key="7">
    <source>
        <dbReference type="ARBA" id="ARBA00022989"/>
    </source>
</evidence>
<keyword evidence="3" id="KW-0813">Transport</keyword>
<evidence type="ECO:0000256" key="8">
    <source>
        <dbReference type="ARBA" id="ARBA00023136"/>
    </source>
</evidence>
<dbReference type="Gene3D" id="1.20.1280.290">
    <property type="match status" value="2"/>
</dbReference>
<evidence type="ECO:0000256" key="5">
    <source>
        <dbReference type="ARBA" id="ARBA00022692"/>
    </source>
</evidence>
<dbReference type="GO" id="GO:0016020">
    <property type="term" value="C:membrane"/>
    <property type="evidence" value="ECO:0007669"/>
    <property type="project" value="InterPro"/>
</dbReference>
<dbReference type="AlphaFoldDB" id="A0A2G2W818"/>
<feature type="transmembrane region" description="Helical" evidence="9">
    <location>
        <begin position="116"/>
        <end position="136"/>
    </location>
</feature>
<evidence type="ECO:0000313" key="10">
    <source>
        <dbReference type="EMBL" id="PHT41380.1"/>
    </source>
</evidence>
<evidence type="ECO:0000256" key="6">
    <source>
        <dbReference type="ARBA" id="ARBA00022737"/>
    </source>
</evidence>
<dbReference type="GO" id="GO:0012505">
    <property type="term" value="C:endomembrane system"/>
    <property type="evidence" value="ECO:0007669"/>
    <property type="project" value="UniProtKB-SubCell"/>
</dbReference>
<reference evidence="10 11" key="1">
    <citation type="journal article" date="2017" name="Genome Biol.">
        <title>New reference genome sequences of hot pepper reveal the massive evolution of plant disease-resistance genes by retroduplication.</title>
        <authorList>
            <person name="Kim S."/>
            <person name="Park J."/>
            <person name="Yeom S.I."/>
            <person name="Kim Y.M."/>
            <person name="Seo E."/>
            <person name="Kim K.T."/>
            <person name="Kim M.S."/>
            <person name="Lee J.M."/>
            <person name="Cheong K."/>
            <person name="Shin H.S."/>
            <person name="Kim S.B."/>
            <person name="Han K."/>
            <person name="Lee J."/>
            <person name="Park M."/>
            <person name="Lee H.A."/>
            <person name="Lee H.Y."/>
            <person name="Lee Y."/>
            <person name="Oh S."/>
            <person name="Lee J.H."/>
            <person name="Choi E."/>
            <person name="Choi E."/>
            <person name="Lee S.E."/>
            <person name="Jeon J."/>
            <person name="Kim H."/>
            <person name="Choi G."/>
            <person name="Song H."/>
            <person name="Lee J."/>
            <person name="Lee S.C."/>
            <person name="Kwon J.K."/>
            <person name="Lee H.Y."/>
            <person name="Koo N."/>
            <person name="Hong Y."/>
            <person name="Kim R.W."/>
            <person name="Kang W.H."/>
            <person name="Huh J.H."/>
            <person name="Kang B.C."/>
            <person name="Yang T.J."/>
            <person name="Lee Y.H."/>
            <person name="Bennetzen J.L."/>
            <person name="Choi D."/>
        </authorList>
    </citation>
    <scope>NUCLEOTIDE SEQUENCE [LARGE SCALE GENOMIC DNA]</scope>
    <source>
        <strain evidence="11">cv. PBC81</strain>
    </source>
</reference>
<feature type="transmembrane region" description="Helical" evidence="9">
    <location>
        <begin position="87"/>
        <end position="109"/>
    </location>
</feature>
<dbReference type="Proteomes" id="UP000224567">
    <property type="component" value="Unassembled WGS sequence"/>
</dbReference>
<dbReference type="GO" id="GO:0051119">
    <property type="term" value="F:sugar transmembrane transporter activity"/>
    <property type="evidence" value="ECO:0007669"/>
    <property type="project" value="InterPro"/>
</dbReference>
<keyword evidence="5 9" id="KW-0812">Transmembrane</keyword>
<feature type="transmembrane region" description="Helical" evidence="9">
    <location>
        <begin position="148"/>
        <end position="169"/>
    </location>
</feature>
<keyword evidence="8 9" id="KW-0472">Membrane</keyword>
<keyword evidence="7 9" id="KW-1133">Transmembrane helix</keyword>
<dbReference type="InterPro" id="IPR004316">
    <property type="entry name" value="SWEET_rpt"/>
</dbReference>
<comment type="subcellular location">
    <subcellularLocation>
        <location evidence="1">Endomembrane system</location>
        <topology evidence="1">Multi-pass membrane protein</topology>
    </subcellularLocation>
</comment>
<evidence type="ECO:0000256" key="4">
    <source>
        <dbReference type="ARBA" id="ARBA00022597"/>
    </source>
</evidence>
<gene>
    <name evidence="10" type="ORF">CQW23_20234</name>
</gene>
<feature type="non-terminal residue" evidence="10">
    <location>
        <position position="1"/>
    </location>
</feature>
<reference evidence="11" key="2">
    <citation type="journal article" date="2017" name="J. Anim. Genet.">
        <title>Multiple reference genome sequences of hot pepper reveal the massive evolution of plant disease resistance genes by retroduplication.</title>
        <authorList>
            <person name="Kim S."/>
            <person name="Park J."/>
            <person name="Yeom S.-I."/>
            <person name="Kim Y.-M."/>
            <person name="Seo E."/>
            <person name="Kim K.-T."/>
            <person name="Kim M.-S."/>
            <person name="Lee J.M."/>
            <person name="Cheong K."/>
            <person name="Shin H.-S."/>
            <person name="Kim S.-B."/>
            <person name="Han K."/>
            <person name="Lee J."/>
            <person name="Park M."/>
            <person name="Lee H.-A."/>
            <person name="Lee H.-Y."/>
            <person name="Lee Y."/>
            <person name="Oh S."/>
            <person name="Lee J.H."/>
            <person name="Choi E."/>
            <person name="Choi E."/>
            <person name="Lee S.E."/>
            <person name="Jeon J."/>
            <person name="Kim H."/>
            <person name="Choi G."/>
            <person name="Song H."/>
            <person name="Lee J."/>
            <person name="Lee S.-C."/>
            <person name="Kwon J.-K."/>
            <person name="Lee H.-Y."/>
            <person name="Koo N."/>
            <person name="Hong Y."/>
            <person name="Kim R.W."/>
            <person name="Kang W.-H."/>
            <person name="Huh J.H."/>
            <person name="Kang B.-C."/>
            <person name="Yang T.-J."/>
            <person name="Lee Y.-H."/>
            <person name="Bennetzen J.L."/>
            <person name="Choi D."/>
        </authorList>
    </citation>
    <scope>NUCLEOTIDE SEQUENCE [LARGE SCALE GENOMIC DNA]</scope>
    <source>
        <strain evidence="11">cv. PBC81</strain>
    </source>
</reference>
<name>A0A2G2W818_CAPBA</name>
<proteinExistence type="inferred from homology"/>
<accession>A0A2G2W818</accession>
<comment type="similarity">
    <text evidence="2">Belongs to the SWEET sugar transporter family.</text>
</comment>
<protein>
    <submittedName>
        <fullName evidence="10">Bidirectional sugar transporter SWEET16</fullName>
    </submittedName>
</protein>
<organism evidence="10 11">
    <name type="scientific">Capsicum baccatum</name>
    <name type="common">Peruvian pepper</name>
    <dbReference type="NCBI Taxonomy" id="33114"/>
    <lineage>
        <taxon>Eukaryota</taxon>
        <taxon>Viridiplantae</taxon>
        <taxon>Streptophyta</taxon>
        <taxon>Embryophyta</taxon>
        <taxon>Tracheophyta</taxon>
        <taxon>Spermatophyta</taxon>
        <taxon>Magnoliopsida</taxon>
        <taxon>eudicotyledons</taxon>
        <taxon>Gunneridae</taxon>
        <taxon>Pentapetalae</taxon>
        <taxon>asterids</taxon>
        <taxon>lamiids</taxon>
        <taxon>Solanales</taxon>
        <taxon>Solanaceae</taxon>
        <taxon>Solanoideae</taxon>
        <taxon>Capsiceae</taxon>
        <taxon>Capsicum</taxon>
    </lineage>
</organism>
<evidence type="ECO:0000256" key="1">
    <source>
        <dbReference type="ARBA" id="ARBA00004127"/>
    </source>
</evidence>
<dbReference type="EMBL" id="MLFT02000008">
    <property type="protein sequence ID" value="PHT41380.1"/>
    <property type="molecule type" value="Genomic_DNA"/>
</dbReference>
<keyword evidence="6" id="KW-0677">Repeat</keyword>
<dbReference type="STRING" id="33114.A0A2G2W818"/>
<evidence type="ECO:0000256" key="9">
    <source>
        <dbReference type="SAM" id="Phobius"/>
    </source>
</evidence>
<comment type="caution">
    <text evidence="10">The sequence shown here is derived from an EMBL/GenBank/DDBJ whole genome shotgun (WGS) entry which is preliminary data.</text>
</comment>
<feature type="transmembrane region" description="Helical" evidence="9">
    <location>
        <begin position="29"/>
        <end position="47"/>
    </location>
</feature>